<dbReference type="InterPro" id="IPR043225">
    <property type="entry name" value="BACK_BTBD8"/>
</dbReference>
<evidence type="ECO:0000313" key="5">
    <source>
        <dbReference type="WBParaSite" id="ALUE_0001369301-mRNA-1"/>
    </source>
</evidence>
<feature type="compositionally biased region" description="Polar residues" evidence="1">
    <location>
        <begin position="649"/>
        <end position="661"/>
    </location>
</feature>
<evidence type="ECO:0000256" key="2">
    <source>
        <dbReference type="SAM" id="SignalP"/>
    </source>
</evidence>
<feature type="compositionally biased region" description="Basic and acidic residues" evidence="1">
    <location>
        <begin position="598"/>
        <end position="620"/>
    </location>
</feature>
<dbReference type="InterPro" id="IPR011333">
    <property type="entry name" value="SKP1/BTB/POZ_sf"/>
</dbReference>
<dbReference type="PANTHER" id="PTHR22427">
    <property type="entry name" value="GH15728P"/>
    <property type="match status" value="1"/>
</dbReference>
<sequence length="849" mass="95356">MTSLMGNIWPLLIFLFIAVSSGKFIRFDETMQNEPNSNVEQERHSSAGGSKHIFQMFIGLSGNTDGEMWHSAPGPEGIRGRAMMARRLSVTSLTSLTSIDLTPNYDGSMPIADRNPSCKLAADLLNMYLKNIDTDVVVKTDNGELFAHRCILSATCPYFKNQLQKHQKNQIELKGYSRTAVHFFLSFLYGGLTSIGDDVDVWELVSLATHLNMDSLTRVILLHFRANKCHLFHRPCATCVSAVFDALPQFYAIKCLRPLYDEALSWQAKHFARIWKGRVFMHLNPRWQKECFETLVREMDEESVIDVLLGCERLQMSLPRSKSKVASEVVQGLVADVLEYCQEFLMQSFDTVIGSEAFKAQGKGLALNLSLLEDVLPTLVRSLSADTAIRTYLNLLELFKTIQSQPPSPKRTSSSMSIPIDEWSPRFLNLVRRLYELIDRHLLHYAASVVKAEAWNQLSEADQQRIQDSIFLNLVRRLYELIDRHLLHYAASVVKAEAWNQLSEADQQRIQDTGIFVEMRQPKAPPPKLSSFNRTYKRSASAGVQMSVGNMHERTRSLERARQFSVIEQVIEDIEPPVQGNQMEVIFEVHRRANSMKERSTNAIRYETESKTSISEERQTSHSTSSSSNLKLEHRKSTENRPLLKADSIETSMKATTSSAKENPRRRWSSSGKEPQKKQEEILEEQRLERQNTHTVMVSSANKGALPHITSSQGQPSSKKGSDKPKSVVKPMVKENQPSTIVASTSSKATHASTSQVKAKTLPRTGTSLTSRVIHPVSTTRGPTASTTASRIPASSAIHSAAQGLGIEKTKRRLPKEQTKKDQSRSVQSSSKIPRSPKTARKSATNSAR</sequence>
<feature type="compositionally biased region" description="Low complexity" evidence="1">
    <location>
        <begin position="743"/>
        <end position="755"/>
    </location>
</feature>
<feature type="domain" description="BTB" evidence="3">
    <location>
        <begin position="134"/>
        <end position="197"/>
    </location>
</feature>
<dbReference type="InterPro" id="IPR000210">
    <property type="entry name" value="BTB/POZ_dom"/>
</dbReference>
<feature type="region of interest" description="Disordered" evidence="1">
    <location>
        <begin position="598"/>
        <end position="681"/>
    </location>
</feature>
<protein>
    <submittedName>
        <fullName evidence="5">BTB domain-containing protein</fullName>
    </submittedName>
</protein>
<dbReference type="Proteomes" id="UP000036681">
    <property type="component" value="Unplaced"/>
</dbReference>
<feature type="compositionally biased region" description="Basic and acidic residues" evidence="1">
    <location>
        <begin position="631"/>
        <end position="648"/>
    </location>
</feature>
<feature type="compositionally biased region" description="Polar residues" evidence="1">
    <location>
        <begin position="764"/>
        <end position="790"/>
    </location>
</feature>
<dbReference type="SMART" id="SM00225">
    <property type="entry name" value="BTB"/>
    <property type="match status" value="1"/>
</dbReference>
<feature type="signal peptide" evidence="2">
    <location>
        <begin position="1"/>
        <end position="22"/>
    </location>
</feature>
<evidence type="ECO:0000313" key="4">
    <source>
        <dbReference type="Proteomes" id="UP000036681"/>
    </source>
</evidence>
<evidence type="ECO:0000259" key="3">
    <source>
        <dbReference type="PROSITE" id="PS50097"/>
    </source>
</evidence>
<feature type="compositionally biased region" description="Basic and acidic residues" evidence="1">
    <location>
        <begin position="815"/>
        <end position="824"/>
    </location>
</feature>
<organism evidence="4 5">
    <name type="scientific">Ascaris lumbricoides</name>
    <name type="common">Giant roundworm</name>
    <dbReference type="NCBI Taxonomy" id="6252"/>
    <lineage>
        <taxon>Eukaryota</taxon>
        <taxon>Metazoa</taxon>
        <taxon>Ecdysozoa</taxon>
        <taxon>Nematoda</taxon>
        <taxon>Chromadorea</taxon>
        <taxon>Rhabditida</taxon>
        <taxon>Spirurina</taxon>
        <taxon>Ascaridomorpha</taxon>
        <taxon>Ascaridoidea</taxon>
        <taxon>Ascarididae</taxon>
        <taxon>Ascaris</taxon>
    </lineage>
</organism>
<dbReference type="Pfam" id="PF26017">
    <property type="entry name" value="BACK_BTBD8"/>
    <property type="match status" value="1"/>
</dbReference>
<feature type="region of interest" description="Disordered" evidence="1">
    <location>
        <begin position="700"/>
        <end position="849"/>
    </location>
</feature>
<keyword evidence="4" id="KW-1185">Reference proteome</keyword>
<feature type="chain" id="PRO_5039943683" evidence="2">
    <location>
        <begin position="23"/>
        <end position="849"/>
    </location>
</feature>
<proteinExistence type="predicted"/>
<dbReference type="WBParaSite" id="ALUE_0001369301-mRNA-1">
    <property type="protein sequence ID" value="ALUE_0001369301-mRNA-1"/>
    <property type="gene ID" value="ALUE_0001369301"/>
</dbReference>
<accession>A0A9J2PWD2</accession>
<reference evidence="5" key="1">
    <citation type="submission" date="2023-03" db="UniProtKB">
        <authorList>
            <consortium name="WormBaseParasite"/>
        </authorList>
    </citation>
    <scope>IDENTIFICATION</scope>
</reference>
<evidence type="ECO:0000256" key="1">
    <source>
        <dbReference type="SAM" id="MobiDB-lite"/>
    </source>
</evidence>
<name>A0A9J2PWD2_ASCLU</name>
<dbReference type="PROSITE" id="PS50097">
    <property type="entry name" value="BTB"/>
    <property type="match status" value="1"/>
</dbReference>
<dbReference type="SUPFAM" id="SSF54695">
    <property type="entry name" value="POZ domain"/>
    <property type="match status" value="1"/>
</dbReference>
<keyword evidence="2" id="KW-0732">Signal</keyword>
<dbReference type="Pfam" id="PF00651">
    <property type="entry name" value="BTB"/>
    <property type="match status" value="1"/>
</dbReference>
<dbReference type="Gene3D" id="3.30.710.10">
    <property type="entry name" value="Potassium Channel Kv1.1, Chain A"/>
    <property type="match status" value="1"/>
</dbReference>
<dbReference type="PANTHER" id="PTHR22427:SF7">
    <property type="entry name" value="GH15728P"/>
    <property type="match status" value="1"/>
</dbReference>
<dbReference type="AlphaFoldDB" id="A0A9J2PWD2"/>